<dbReference type="EMBL" id="FNVD01000002">
    <property type="protein sequence ID" value="SEF61174.1"/>
    <property type="molecule type" value="Genomic_DNA"/>
</dbReference>
<evidence type="ECO:0000313" key="1">
    <source>
        <dbReference type="EMBL" id="SEF61174.1"/>
    </source>
</evidence>
<proteinExistence type="predicted"/>
<keyword evidence="2" id="KW-1185">Reference proteome</keyword>
<dbReference type="Proteomes" id="UP000236742">
    <property type="component" value="Unassembled WGS sequence"/>
</dbReference>
<dbReference type="RefSeq" id="WP_235003701.1">
    <property type="nucleotide sequence ID" value="NZ_FNVD01000002.1"/>
</dbReference>
<dbReference type="AlphaFoldDB" id="A0A1H5TEI6"/>
<name>A0A1H5TEI6_9RHOB</name>
<reference evidence="1 2" key="1">
    <citation type="submission" date="2016-10" db="EMBL/GenBank/DDBJ databases">
        <authorList>
            <person name="de Groot N.N."/>
        </authorList>
    </citation>
    <scope>NUCLEOTIDE SEQUENCE [LARGE SCALE GENOMIC DNA]</scope>
    <source>
        <strain evidence="1 2">DSM 23413</strain>
    </source>
</reference>
<organism evidence="1 2">
    <name type="scientific">Jhaorihella thermophila</name>
    <dbReference type="NCBI Taxonomy" id="488547"/>
    <lineage>
        <taxon>Bacteria</taxon>
        <taxon>Pseudomonadati</taxon>
        <taxon>Pseudomonadota</taxon>
        <taxon>Alphaproteobacteria</taxon>
        <taxon>Rhodobacterales</taxon>
        <taxon>Paracoccaceae</taxon>
        <taxon>Jhaorihella</taxon>
    </lineage>
</organism>
<accession>A0A1H5TEI6</accession>
<dbReference type="GO" id="GO:0016788">
    <property type="term" value="F:hydrolase activity, acting on ester bonds"/>
    <property type="evidence" value="ECO:0007669"/>
    <property type="project" value="UniProtKB-ARBA"/>
</dbReference>
<sequence>MTDSVQSSRLLLLLLPLALAAFGLGGWWLGARLSDAASARVVQAVAVPPLPVPERPLTVFHLGHSLVGRDMPAMLAQLAPEGHRYHSQLGWGVSLKEHWEPDLPIRGFEQENRHRQYRDAKEALASGDYDAVVLTEMVEIRDAIRYHDSAEYLARWAKYAWSGNPDARVYLYETWHNLDDPQGWLQRLDGDRARYWEGRILRPAIARTGRPIYMIPAGQVMARFVRAVEERGGVGNIPDRTALFRRNPDGTQDTIHVNDLGAYLVALTHYAVLYHRSPVGLPFSLRRADGQRADAPSGDAARLMQEIVWEVVRSDPLTGVGQ</sequence>
<dbReference type="Gene3D" id="3.40.50.1110">
    <property type="entry name" value="SGNH hydrolase"/>
    <property type="match status" value="1"/>
</dbReference>
<dbReference type="InterPro" id="IPR036514">
    <property type="entry name" value="SGNH_hydro_sf"/>
</dbReference>
<gene>
    <name evidence="1" type="ORF">SAMN05421751_102231</name>
</gene>
<protein>
    <submittedName>
        <fullName evidence="1">Uncharacterized protein</fullName>
    </submittedName>
</protein>
<evidence type="ECO:0000313" key="2">
    <source>
        <dbReference type="Proteomes" id="UP000236742"/>
    </source>
</evidence>